<keyword evidence="1" id="KW-0472">Membrane</keyword>
<reference evidence="2 3" key="1">
    <citation type="submission" date="2018-05" db="EMBL/GenBank/DDBJ databases">
        <title>Pararhodobacter marina sp. nov., isolated from deep-sea water of the Indian Ocean.</title>
        <authorList>
            <person name="Lai Q.Sr."/>
            <person name="Liu X."/>
            <person name="Shao Z."/>
        </authorList>
    </citation>
    <scope>NUCLEOTIDE SEQUENCE [LARGE SCALE GENOMIC DNA]</scope>
    <source>
        <strain evidence="2 3">CIC4N-9</strain>
    </source>
</reference>
<name>A0A2U2C8K8_9RHOB</name>
<evidence type="ECO:0000313" key="2">
    <source>
        <dbReference type="EMBL" id="PWE28124.1"/>
    </source>
</evidence>
<evidence type="ECO:0000256" key="1">
    <source>
        <dbReference type="SAM" id="Phobius"/>
    </source>
</evidence>
<feature type="transmembrane region" description="Helical" evidence="1">
    <location>
        <begin position="44"/>
        <end position="63"/>
    </location>
</feature>
<keyword evidence="1" id="KW-1133">Transmembrane helix</keyword>
<comment type="caution">
    <text evidence="2">The sequence shown here is derived from an EMBL/GenBank/DDBJ whole genome shotgun (WGS) entry which is preliminary data.</text>
</comment>
<dbReference type="EMBL" id="QEYD01000007">
    <property type="protein sequence ID" value="PWE28124.1"/>
    <property type="molecule type" value="Genomic_DNA"/>
</dbReference>
<sequence length="225" mass="23755">MALGVPALLVCANVLVLTQGGDLGLGGLPALTLSIGDETPEALAGFWGVILLGLFGIAGNLVLARHARLSRGGFWGRVPLRLFSLKPEDVVHRCLALCALVLFALLPIYTLGHSAKTLVRYGIVCVELQTENGAIWRPVADSRDWQRNSGQFFAAPGLPMRLTSSETLTQGAAGDPQCTVESASVEWFGGFQAVCLLALVLAAAVAFLRAGLTLVRPGPTSRRKP</sequence>
<dbReference type="Proteomes" id="UP000244940">
    <property type="component" value="Unassembled WGS sequence"/>
</dbReference>
<evidence type="ECO:0000313" key="3">
    <source>
        <dbReference type="Proteomes" id="UP000244940"/>
    </source>
</evidence>
<keyword evidence="1" id="KW-0812">Transmembrane</keyword>
<feature type="transmembrane region" description="Helical" evidence="1">
    <location>
        <begin position="90"/>
        <end position="111"/>
    </location>
</feature>
<gene>
    <name evidence="2" type="ORF">C4N9_12275</name>
</gene>
<feature type="transmembrane region" description="Helical" evidence="1">
    <location>
        <begin position="191"/>
        <end position="215"/>
    </location>
</feature>
<proteinExistence type="predicted"/>
<keyword evidence="3" id="KW-1185">Reference proteome</keyword>
<accession>A0A2U2C8K8</accession>
<protein>
    <submittedName>
        <fullName evidence="2">Uncharacterized protein</fullName>
    </submittedName>
</protein>
<organism evidence="2 3">
    <name type="scientific">Pararhodobacter marinus</name>
    <dbReference type="NCBI Taxonomy" id="2184063"/>
    <lineage>
        <taxon>Bacteria</taxon>
        <taxon>Pseudomonadati</taxon>
        <taxon>Pseudomonadota</taxon>
        <taxon>Alphaproteobacteria</taxon>
        <taxon>Rhodobacterales</taxon>
        <taxon>Paracoccaceae</taxon>
        <taxon>Pararhodobacter</taxon>
    </lineage>
</organism>
<dbReference type="AlphaFoldDB" id="A0A2U2C8K8"/>